<dbReference type="EC" id="2.7.7.101" evidence="12"/>
<dbReference type="InterPro" id="IPR002694">
    <property type="entry name" value="Znf_CHC2"/>
</dbReference>
<evidence type="ECO:0000256" key="14">
    <source>
        <dbReference type="PIRSR" id="PIRSR002811-1"/>
    </source>
</evidence>
<dbReference type="NCBIfam" id="TIGR01391">
    <property type="entry name" value="dnaG"/>
    <property type="match status" value="1"/>
</dbReference>
<dbReference type="InterPro" id="IPR006171">
    <property type="entry name" value="TOPRIM_dom"/>
</dbReference>
<comment type="domain">
    <text evidence="12">Contains an N-terminal zinc-binding domain, a central core domain that contains the primase activity, and a C-terminal DnaB-binding domain.</text>
</comment>
<dbReference type="GO" id="GO:1990077">
    <property type="term" value="C:primosome complex"/>
    <property type="evidence" value="ECO:0007669"/>
    <property type="project" value="UniProtKB-KW"/>
</dbReference>
<dbReference type="HAMAP" id="MF_00974">
    <property type="entry name" value="DNA_primase_DnaG"/>
    <property type="match status" value="1"/>
</dbReference>
<dbReference type="InterPro" id="IPR013264">
    <property type="entry name" value="DNAG_N"/>
</dbReference>
<dbReference type="FunFam" id="3.90.580.10:FF:000001">
    <property type="entry name" value="DNA primase"/>
    <property type="match status" value="1"/>
</dbReference>
<evidence type="ECO:0000256" key="2">
    <source>
        <dbReference type="ARBA" id="ARBA00022515"/>
    </source>
</evidence>
<comment type="similarity">
    <text evidence="12 13">Belongs to the DnaG primase family.</text>
</comment>
<dbReference type="EMBL" id="AP022325">
    <property type="protein sequence ID" value="BBU47358.1"/>
    <property type="molecule type" value="Genomic_DNA"/>
</dbReference>
<keyword evidence="6 12" id="KW-0479">Metal-binding</keyword>
<dbReference type="SUPFAM" id="SSF57783">
    <property type="entry name" value="Zinc beta-ribbon"/>
    <property type="match status" value="1"/>
</dbReference>
<dbReference type="GO" id="GO:0006269">
    <property type="term" value="P:DNA replication, synthesis of primer"/>
    <property type="evidence" value="ECO:0007669"/>
    <property type="project" value="UniProtKB-UniRule"/>
</dbReference>
<evidence type="ECO:0000256" key="9">
    <source>
        <dbReference type="ARBA" id="ARBA00022842"/>
    </source>
</evidence>
<protein>
    <recommendedName>
        <fullName evidence="12 13">DNA primase</fullName>
        <ecNumber evidence="12">2.7.7.101</ecNumber>
    </recommendedName>
</protein>
<keyword evidence="17" id="KW-1185">Reference proteome</keyword>
<evidence type="ECO:0000256" key="4">
    <source>
        <dbReference type="ARBA" id="ARBA00022695"/>
    </source>
</evidence>
<dbReference type="InterPro" id="IPR006295">
    <property type="entry name" value="DNA_primase_DnaG"/>
</dbReference>
<keyword evidence="2 12" id="KW-0639">Primosome</keyword>
<dbReference type="Pfam" id="PF08275">
    <property type="entry name" value="DNAG_N"/>
    <property type="match status" value="1"/>
</dbReference>
<feature type="zinc finger region" description="CHC2-type" evidence="12 14">
    <location>
        <begin position="40"/>
        <end position="64"/>
    </location>
</feature>
<keyword evidence="4 12" id="KW-0548">Nucleotidyltransferase</keyword>
<name>A0A809SEG8_9BACT</name>
<keyword evidence="7 12" id="KW-0863">Zinc-finger</keyword>
<dbReference type="Pfam" id="PF01807">
    <property type="entry name" value="Zn_ribbon_DnaG"/>
    <property type="match status" value="1"/>
</dbReference>
<evidence type="ECO:0000256" key="8">
    <source>
        <dbReference type="ARBA" id="ARBA00022833"/>
    </source>
</evidence>
<dbReference type="GO" id="GO:0003899">
    <property type="term" value="F:DNA-directed RNA polymerase activity"/>
    <property type="evidence" value="ECO:0007669"/>
    <property type="project" value="UniProtKB-UniRule"/>
</dbReference>
<dbReference type="PROSITE" id="PS50880">
    <property type="entry name" value="TOPRIM"/>
    <property type="match status" value="1"/>
</dbReference>
<proteinExistence type="inferred from homology"/>
<keyword evidence="11 12" id="KW-0804">Transcription</keyword>
<dbReference type="InterPro" id="IPR030846">
    <property type="entry name" value="DnaG_bac"/>
</dbReference>
<comment type="subunit">
    <text evidence="12">Monomer. Interacts with DnaB.</text>
</comment>
<dbReference type="InterPro" id="IPR037068">
    <property type="entry name" value="DNA_primase_core_N_sf"/>
</dbReference>
<evidence type="ECO:0000256" key="11">
    <source>
        <dbReference type="ARBA" id="ARBA00023163"/>
    </source>
</evidence>
<evidence type="ECO:0000256" key="5">
    <source>
        <dbReference type="ARBA" id="ARBA00022705"/>
    </source>
</evidence>
<dbReference type="PANTHER" id="PTHR30313">
    <property type="entry name" value="DNA PRIMASE"/>
    <property type="match status" value="1"/>
</dbReference>
<dbReference type="Gene3D" id="3.40.1360.10">
    <property type="match status" value="1"/>
</dbReference>
<gene>
    <name evidence="12 16" type="primary">dnaG</name>
    <name evidence="16" type="ORF">JPM2_0510</name>
</gene>
<dbReference type="SMART" id="SM00400">
    <property type="entry name" value="ZnF_CHCC"/>
    <property type="match status" value="1"/>
</dbReference>
<keyword evidence="8 12" id="KW-0862">Zinc</keyword>
<evidence type="ECO:0000256" key="12">
    <source>
        <dbReference type="HAMAP-Rule" id="MF_00974"/>
    </source>
</evidence>
<keyword evidence="9" id="KW-0460">Magnesium</keyword>
<evidence type="ECO:0000256" key="13">
    <source>
        <dbReference type="PIRNR" id="PIRNR002811"/>
    </source>
</evidence>
<organism evidence="16 17">
    <name type="scientific">Mycoplasmopsis felis</name>
    <dbReference type="NCBI Taxonomy" id="33923"/>
    <lineage>
        <taxon>Bacteria</taxon>
        <taxon>Bacillati</taxon>
        <taxon>Mycoplasmatota</taxon>
        <taxon>Mycoplasmoidales</taxon>
        <taxon>Metamycoplasmataceae</taxon>
        <taxon>Mycoplasmopsis</taxon>
    </lineage>
</organism>
<evidence type="ECO:0000256" key="6">
    <source>
        <dbReference type="ARBA" id="ARBA00022723"/>
    </source>
</evidence>
<dbReference type="PANTHER" id="PTHR30313:SF2">
    <property type="entry name" value="DNA PRIMASE"/>
    <property type="match status" value="1"/>
</dbReference>
<dbReference type="InterPro" id="IPR034151">
    <property type="entry name" value="TOPRIM_DnaG_bac"/>
</dbReference>
<feature type="domain" description="Toprim" evidence="15">
    <location>
        <begin position="258"/>
        <end position="338"/>
    </location>
</feature>
<comment type="catalytic activity">
    <reaction evidence="12">
        <text>ssDNA + n NTP = ssDNA/pppN(pN)n-1 hybrid + (n-1) diphosphate.</text>
        <dbReference type="EC" id="2.7.7.101"/>
    </reaction>
</comment>
<dbReference type="Pfam" id="PF13155">
    <property type="entry name" value="Toprim_2"/>
    <property type="match status" value="1"/>
</dbReference>
<dbReference type="GO" id="GO:0008270">
    <property type="term" value="F:zinc ion binding"/>
    <property type="evidence" value="ECO:0007669"/>
    <property type="project" value="UniProtKB-UniRule"/>
</dbReference>
<dbReference type="GO" id="GO:0000428">
    <property type="term" value="C:DNA-directed RNA polymerase complex"/>
    <property type="evidence" value="ECO:0007669"/>
    <property type="project" value="UniProtKB-KW"/>
</dbReference>
<dbReference type="AlphaFoldDB" id="A0A809SEG8"/>
<dbReference type="Gene3D" id="3.90.580.10">
    <property type="entry name" value="Zinc finger, CHC2-type domain"/>
    <property type="match status" value="1"/>
</dbReference>
<evidence type="ECO:0000313" key="17">
    <source>
        <dbReference type="Proteomes" id="UP000464317"/>
    </source>
</evidence>
<dbReference type="PIRSF" id="PIRSF002811">
    <property type="entry name" value="DnaG"/>
    <property type="match status" value="1"/>
</dbReference>
<dbReference type="InterPro" id="IPR050219">
    <property type="entry name" value="DnaG_primase"/>
</dbReference>
<comment type="cofactor">
    <cofactor evidence="12 13 14">
        <name>Zn(2+)</name>
        <dbReference type="ChEBI" id="CHEBI:29105"/>
    </cofactor>
    <text evidence="12 13 14">Binds 1 zinc ion per monomer.</text>
</comment>
<reference evidence="16 17" key="1">
    <citation type="submission" date="2020-01" db="EMBL/GenBank/DDBJ databases">
        <title>Complete genome sequence of Mycoplasma felis strain Myco-2.</title>
        <authorList>
            <person name="Kinoshita Y."/>
            <person name="Niwa H."/>
            <person name="Uchida-Fujii E."/>
            <person name="Nukada T."/>
        </authorList>
    </citation>
    <scope>NUCLEOTIDE SEQUENCE [LARGE SCALE GENOMIC DNA]</scope>
    <source>
        <strain evidence="16 17">Myco-2</strain>
    </source>
</reference>
<dbReference type="InterPro" id="IPR036977">
    <property type="entry name" value="DNA_primase_Znf_CHC2"/>
</dbReference>
<keyword evidence="3 12" id="KW-0808">Transferase</keyword>
<accession>A0A809SEG8</accession>
<dbReference type="SUPFAM" id="SSF56731">
    <property type="entry name" value="DNA primase core"/>
    <property type="match status" value="1"/>
</dbReference>
<evidence type="ECO:0000259" key="15">
    <source>
        <dbReference type="PROSITE" id="PS50880"/>
    </source>
</evidence>
<dbReference type="Proteomes" id="UP000464317">
    <property type="component" value="Chromosome"/>
</dbReference>
<evidence type="ECO:0000256" key="1">
    <source>
        <dbReference type="ARBA" id="ARBA00022478"/>
    </source>
</evidence>
<sequence length="639" mass="74703">MNKSIPTELYNSIISQVNIVDIISNFVSLSKKGNNYVGLCPFHQDSSPSFMVNPTKNIYKCFPCGKGGDAIKFLRDKENMSFIQSLEYIANQLGIDVNFEEFKNNSNFTSKYNETELELLEILKAANAFYKTQLIKNQDAINYLKHRQIYQSDIIDKFDIGFAPDNNSLSNYLITKLNYSPEQLLKVGLINDSGNELFRNRIMFGIRNSFGEIVGFSGRILNKENLPKYINTSETIFFNKSKLLYNYHNFFELSNNSNELIIVEGYLDVIACYQADIFNVVALMGTSLTKEHLYLLKNKKIKLFLDNDNAGLNATLKTLKFLLSNNINNIEVIRNPYEKDADEILKEHGKDILIELINSSKIAIEWIYNSLKNILNVNQNSDINTIKTLANEFTDYLNYYDNDIQNYFKNKFLSDYKYELKVNSYIDDNTYLNNSFISSNDYAFDIYGQLPQNTKNIDKDEFLESINELKRLRFLMFMIMNNDFSNLFLEDENCKNLFTQPEEIRDLFIKVRSFNKDINDKISQNIYENFKKAYENINIENKIKELKSEVLKTFIKIKKQRNANELTEKFNEFWIEKENEINNGFQEQASIPLFPIVIEAKKEYNNFVLEVGSVNPKTFSNYINSIEKYKNIKIKLEKR</sequence>
<comment type="function">
    <text evidence="12 13">RNA polymerase that catalyzes the synthesis of short RNA molecules used as primers for DNA polymerase during DNA replication.</text>
</comment>
<dbReference type="GO" id="GO:0003677">
    <property type="term" value="F:DNA binding"/>
    <property type="evidence" value="ECO:0007669"/>
    <property type="project" value="UniProtKB-KW"/>
</dbReference>
<keyword evidence="5 12" id="KW-0235">DNA replication</keyword>
<evidence type="ECO:0000256" key="10">
    <source>
        <dbReference type="ARBA" id="ARBA00023125"/>
    </source>
</evidence>
<dbReference type="Gene3D" id="3.90.980.10">
    <property type="entry name" value="DNA primase, catalytic core, N-terminal domain"/>
    <property type="match status" value="1"/>
</dbReference>
<evidence type="ECO:0000256" key="7">
    <source>
        <dbReference type="ARBA" id="ARBA00022771"/>
    </source>
</evidence>
<keyword evidence="10 12" id="KW-0238">DNA-binding</keyword>
<dbReference type="CDD" id="cd03364">
    <property type="entry name" value="TOPRIM_DnaG_primases"/>
    <property type="match status" value="1"/>
</dbReference>
<keyword evidence="1 12" id="KW-0240">DNA-directed RNA polymerase</keyword>
<dbReference type="SMART" id="SM00493">
    <property type="entry name" value="TOPRIM"/>
    <property type="match status" value="1"/>
</dbReference>
<evidence type="ECO:0000256" key="3">
    <source>
        <dbReference type="ARBA" id="ARBA00022679"/>
    </source>
</evidence>
<evidence type="ECO:0000313" key="16">
    <source>
        <dbReference type="EMBL" id="BBU47358.1"/>
    </source>
</evidence>
<dbReference type="RefSeq" id="WP_161552898.1">
    <property type="nucleotide sequence ID" value="NZ_AP022325.1"/>
</dbReference>
<dbReference type="GO" id="GO:0005737">
    <property type="term" value="C:cytoplasm"/>
    <property type="evidence" value="ECO:0007669"/>
    <property type="project" value="TreeGrafter"/>
</dbReference>
<dbReference type="KEGG" id="mfel:JPM2_0510"/>